<reference evidence="1 2" key="1">
    <citation type="journal article" date="2022" name="bioRxiv">
        <title>Genomics of Preaxostyla Flagellates Illuminates Evolutionary Transitions and the Path Towards Mitochondrial Loss.</title>
        <authorList>
            <person name="Novak L.V.F."/>
            <person name="Treitli S.C."/>
            <person name="Pyrih J."/>
            <person name="Halakuc P."/>
            <person name="Pipaliya S.V."/>
            <person name="Vacek V."/>
            <person name="Brzon O."/>
            <person name="Soukal P."/>
            <person name="Eme L."/>
            <person name="Dacks J.B."/>
            <person name="Karnkowska A."/>
            <person name="Elias M."/>
            <person name="Hampl V."/>
        </authorList>
    </citation>
    <scope>NUCLEOTIDE SEQUENCE [LARGE SCALE GENOMIC DNA]</scope>
    <source>
        <strain evidence="1">NAU3</strain>
        <tissue evidence="1">Gut</tissue>
    </source>
</reference>
<accession>A0ABQ9Y5A3</accession>
<name>A0ABQ9Y5A3_9EUKA</name>
<evidence type="ECO:0000313" key="2">
    <source>
        <dbReference type="Proteomes" id="UP001281761"/>
    </source>
</evidence>
<keyword evidence="2" id="KW-1185">Reference proteome</keyword>
<organism evidence="1 2">
    <name type="scientific">Blattamonas nauphoetae</name>
    <dbReference type="NCBI Taxonomy" id="2049346"/>
    <lineage>
        <taxon>Eukaryota</taxon>
        <taxon>Metamonada</taxon>
        <taxon>Preaxostyla</taxon>
        <taxon>Oxymonadida</taxon>
        <taxon>Blattamonas</taxon>
    </lineage>
</organism>
<comment type="caution">
    <text evidence="1">The sequence shown here is derived from an EMBL/GenBank/DDBJ whole genome shotgun (WGS) entry which is preliminary data.</text>
</comment>
<evidence type="ECO:0008006" key="3">
    <source>
        <dbReference type="Google" id="ProtNLM"/>
    </source>
</evidence>
<dbReference type="EMBL" id="JARBJD010000034">
    <property type="protein sequence ID" value="KAK2958927.1"/>
    <property type="molecule type" value="Genomic_DNA"/>
</dbReference>
<protein>
    <recommendedName>
        <fullName evidence="3">Transposase</fullName>
    </recommendedName>
</protein>
<dbReference type="Proteomes" id="UP001281761">
    <property type="component" value="Unassembled WGS sequence"/>
</dbReference>
<proteinExistence type="predicted"/>
<gene>
    <name evidence="1" type="ORF">BLNAU_6176</name>
</gene>
<sequence length="184" mass="20617">MKWILFSHITQASAMLASVRGELQCSPSRQEYDISFLLEALRETSERASGSVSPSNVGKRSTKVGGQLVGIDHHIVRYSDNRDGRVHRPGAYRKDNMTEPTRSIRLSIEAGFVRHATCRYCELVSQKAQQDLVATTLPLFTLHLRGTTRNAHESFKTDQASLFDPAFEADSSQPSLDHRPMWAS</sequence>
<evidence type="ECO:0000313" key="1">
    <source>
        <dbReference type="EMBL" id="KAK2958927.1"/>
    </source>
</evidence>